<dbReference type="RefSeq" id="WP_212996672.1">
    <property type="nucleotide sequence ID" value="NZ_BAAATW010000003.1"/>
</dbReference>
<dbReference type="InterPro" id="IPR023393">
    <property type="entry name" value="START-like_dom_sf"/>
</dbReference>
<organism evidence="3 4">
    <name type="scientific">Winogradskya consettensis</name>
    <dbReference type="NCBI Taxonomy" id="113560"/>
    <lineage>
        <taxon>Bacteria</taxon>
        <taxon>Bacillati</taxon>
        <taxon>Actinomycetota</taxon>
        <taxon>Actinomycetes</taxon>
        <taxon>Micromonosporales</taxon>
        <taxon>Micromonosporaceae</taxon>
        <taxon>Winogradskya</taxon>
    </lineage>
</organism>
<dbReference type="Gene3D" id="3.30.530.20">
    <property type="match status" value="1"/>
</dbReference>
<evidence type="ECO:0000313" key="3">
    <source>
        <dbReference type="EMBL" id="GIM69888.1"/>
    </source>
</evidence>
<name>A0A919SFR8_9ACTN</name>
<sequence>MSEFRIVCEYAYPIEEVWRVLTEPELVAQWTVTGQGGRPEGFAAAAGTKFRLVAKPVMGWRGIVDCEVLEVEEPRLLRYTWVGDEGEAPSFVAYRLEETPTGTRFTWEHTGFTGAGGFFMSKLLRTVRKKMLNEAVPAVLMKQSLRRSS</sequence>
<comment type="similarity">
    <text evidence="1">Belongs to the AHA1 family.</text>
</comment>
<keyword evidence="4" id="KW-1185">Reference proteome</keyword>
<protein>
    <recommendedName>
        <fullName evidence="2">Activator of Hsp90 ATPase homologue 1/2-like C-terminal domain-containing protein</fullName>
    </recommendedName>
</protein>
<dbReference type="SUPFAM" id="SSF55961">
    <property type="entry name" value="Bet v1-like"/>
    <property type="match status" value="1"/>
</dbReference>
<dbReference type="Proteomes" id="UP000680865">
    <property type="component" value="Unassembled WGS sequence"/>
</dbReference>
<proteinExistence type="inferred from homology"/>
<accession>A0A919SFR8</accession>
<dbReference type="InterPro" id="IPR013538">
    <property type="entry name" value="ASHA1/2-like_C"/>
</dbReference>
<dbReference type="Pfam" id="PF08327">
    <property type="entry name" value="AHSA1"/>
    <property type="match status" value="1"/>
</dbReference>
<evidence type="ECO:0000256" key="1">
    <source>
        <dbReference type="ARBA" id="ARBA00006817"/>
    </source>
</evidence>
<gene>
    <name evidence="3" type="ORF">Aco04nite_17390</name>
</gene>
<reference evidence="3" key="1">
    <citation type="submission" date="2021-03" db="EMBL/GenBank/DDBJ databases">
        <title>Whole genome shotgun sequence of Actinoplanes consettensis NBRC 14913.</title>
        <authorList>
            <person name="Komaki H."/>
            <person name="Tamura T."/>
        </authorList>
    </citation>
    <scope>NUCLEOTIDE SEQUENCE</scope>
    <source>
        <strain evidence="3">NBRC 14913</strain>
    </source>
</reference>
<dbReference type="EMBL" id="BOQP01000008">
    <property type="protein sequence ID" value="GIM69888.1"/>
    <property type="molecule type" value="Genomic_DNA"/>
</dbReference>
<evidence type="ECO:0000259" key="2">
    <source>
        <dbReference type="Pfam" id="PF08327"/>
    </source>
</evidence>
<dbReference type="AlphaFoldDB" id="A0A919SFR8"/>
<dbReference type="CDD" id="cd07814">
    <property type="entry name" value="SRPBCC_CalC_Aha1-like"/>
    <property type="match status" value="1"/>
</dbReference>
<comment type="caution">
    <text evidence="3">The sequence shown here is derived from an EMBL/GenBank/DDBJ whole genome shotgun (WGS) entry which is preliminary data.</text>
</comment>
<feature type="domain" description="Activator of Hsp90 ATPase homologue 1/2-like C-terminal" evidence="2">
    <location>
        <begin position="12"/>
        <end position="113"/>
    </location>
</feature>
<evidence type="ECO:0000313" key="4">
    <source>
        <dbReference type="Proteomes" id="UP000680865"/>
    </source>
</evidence>